<evidence type="ECO:0000313" key="11">
    <source>
        <dbReference type="EMBL" id="MBP3193659.1"/>
    </source>
</evidence>
<keyword evidence="2" id="KW-0723">Serine/threonine-protein kinase</keyword>
<dbReference type="PROSITE" id="PS50005">
    <property type="entry name" value="TPR"/>
    <property type="match status" value="2"/>
</dbReference>
<keyword evidence="9" id="KW-1133">Transmembrane helix</keyword>
<dbReference type="Gene3D" id="1.10.510.10">
    <property type="entry name" value="Transferase(Phosphotransferase) domain 1"/>
    <property type="match status" value="1"/>
</dbReference>
<name>A0A8J7UXS5_9BACT</name>
<dbReference type="GO" id="GO:0005524">
    <property type="term" value="F:ATP binding"/>
    <property type="evidence" value="ECO:0007669"/>
    <property type="project" value="UniProtKB-UniRule"/>
</dbReference>
<evidence type="ECO:0000256" key="3">
    <source>
        <dbReference type="ARBA" id="ARBA00022679"/>
    </source>
</evidence>
<evidence type="ECO:0000259" key="10">
    <source>
        <dbReference type="PROSITE" id="PS50011"/>
    </source>
</evidence>
<keyword evidence="7" id="KW-0802">TPR repeat</keyword>
<dbReference type="PANTHER" id="PTHR43289">
    <property type="entry name" value="MITOGEN-ACTIVATED PROTEIN KINASE KINASE KINASE 20-RELATED"/>
    <property type="match status" value="1"/>
</dbReference>
<evidence type="ECO:0000256" key="4">
    <source>
        <dbReference type="ARBA" id="ARBA00022741"/>
    </source>
</evidence>
<keyword evidence="5 11" id="KW-0418">Kinase</keyword>
<dbReference type="RefSeq" id="WP_210513113.1">
    <property type="nucleotide sequence ID" value="NZ_JAFIDN010000012.1"/>
</dbReference>
<dbReference type="PROSITE" id="PS00107">
    <property type="entry name" value="PROTEIN_KINASE_ATP"/>
    <property type="match status" value="1"/>
</dbReference>
<dbReference type="InterPro" id="IPR017441">
    <property type="entry name" value="Protein_kinase_ATP_BS"/>
</dbReference>
<dbReference type="Pfam" id="PF00069">
    <property type="entry name" value="Pkinase"/>
    <property type="match status" value="1"/>
</dbReference>
<accession>A0A8J7UXS5</accession>
<evidence type="ECO:0000256" key="6">
    <source>
        <dbReference type="ARBA" id="ARBA00022840"/>
    </source>
</evidence>
<dbReference type="PROSITE" id="PS50011">
    <property type="entry name" value="PROTEIN_KINASE_DOM"/>
    <property type="match status" value="1"/>
</dbReference>
<dbReference type="GO" id="GO:0004674">
    <property type="term" value="F:protein serine/threonine kinase activity"/>
    <property type="evidence" value="ECO:0007669"/>
    <property type="project" value="UniProtKB-KW"/>
</dbReference>
<keyword evidence="4 8" id="KW-0547">Nucleotide-binding</keyword>
<evidence type="ECO:0000313" key="12">
    <source>
        <dbReference type="Proteomes" id="UP000673975"/>
    </source>
</evidence>
<reference evidence="11" key="1">
    <citation type="submission" date="2021-02" db="EMBL/GenBank/DDBJ databases">
        <title>Natronogracilivirga saccharolytica gen. nov. sp. nov. a new anaerobic, haloalkiliphilic carbohydrate-fermenting bacterium from soda lake and proposing of Cyclonatronumiaceae fam. nov. in the phylum Balneolaeota.</title>
        <authorList>
            <person name="Zhilina T.N."/>
            <person name="Sorokin D.Y."/>
            <person name="Zavarzina D.G."/>
            <person name="Toshchakov S.V."/>
            <person name="Kublanov I.V."/>
        </authorList>
    </citation>
    <scope>NUCLEOTIDE SEQUENCE</scope>
    <source>
        <strain evidence="11">Z-1702</strain>
    </source>
</reference>
<feature type="transmembrane region" description="Helical" evidence="9">
    <location>
        <begin position="385"/>
        <end position="403"/>
    </location>
</feature>
<sequence length="964" mass="108685">MNGSRWKQITKLFSGALEVDKTRRQAWLEKACAGDRVLLKEVNDLLRAYTDSELPEQPVEELRQLAFEEFGKKRMENRQVGPFLVKEFIGAGGMGEVWLARDTRLQRDIAIKFPPPAWAHSDLAKNRFLREARAAASLDHPNICTIYEADETTDGILYIAMACYDGETLQHRLEKNGPLPADETLDFAIQTARGLGSAHNQNLVHRDIKPANLMLTPDRTVKILDFGIAKAIGTGLTTGHRPGTAAYMAPEQARGEHVDNRTDLWSLGVVMYELLTGQLPFQGENETAVVHSIIHDEAKPVTEHRSDIPSELHIIIARCLEKDASERFQHAEDLISALQALQKALQADNYPASQDAASTIRHNKHQKVKNGIAGNLTIHQLTGKAAVYLTLAALIIIAGIVFFQHTNHLLPTASVPELSDRVLVVPFENRTGDSSLDPIGRTASDWITEGLLQSGVTDAVQTMTTLQLIAEEELVGGGLEDRLRLVDLAGRTNASVLVSGRFIRIGSDIVFETEIIDAHDSNVIASLDRLRGPINEPMKVINDLQQKILSVLSIHVYPGFDLEFFANPPDYESYTHYMEGLKYFHRDFDKSVEHFRQALEVDPDFMQAILFKGWSYLMTRQYAEADSLFRHVDAERDRLSPYNEYYLDFSLHRMEGDRQASTATALQWQNLAPRNQLANYLLGSHALSINRPQITIDTYSGFEMEDRFIADAPGGLLWFSTFSRAYHRLGKYEKQLETARMGMDFFPEDLVFRYREVEALAAMGKIKQLEDVILKSKTIDEPSRGSYGNLLLTAAFELRAHGFKNESMETAVRAVAWFEINEPENEIALASAFYNARQWEEAYAIYEKLISEDPENVGYKGALGVLAAMKENEEEALQVEKSLRNVNASYLYGNHTYYRARINAILGNKNKAVSLIKKSFEQGRSFGIGVHRDLAFESLYDYPPFRKLLEPDRQGTDMFTDFVL</sequence>
<evidence type="ECO:0000256" key="2">
    <source>
        <dbReference type="ARBA" id="ARBA00022527"/>
    </source>
</evidence>
<gene>
    <name evidence="11" type="ORF">NATSA_13365</name>
</gene>
<dbReference type="AlphaFoldDB" id="A0A8J7UXS5"/>
<evidence type="ECO:0000256" key="5">
    <source>
        <dbReference type="ARBA" id="ARBA00022777"/>
    </source>
</evidence>
<dbReference type="InterPro" id="IPR008271">
    <property type="entry name" value="Ser/Thr_kinase_AS"/>
</dbReference>
<dbReference type="PROSITE" id="PS00108">
    <property type="entry name" value="PROTEIN_KINASE_ST"/>
    <property type="match status" value="1"/>
</dbReference>
<feature type="binding site" evidence="8">
    <location>
        <position position="112"/>
    </location>
    <ligand>
        <name>ATP</name>
        <dbReference type="ChEBI" id="CHEBI:30616"/>
    </ligand>
</feature>
<evidence type="ECO:0000256" key="7">
    <source>
        <dbReference type="PROSITE-ProRule" id="PRU00339"/>
    </source>
</evidence>
<dbReference type="Gene3D" id="1.25.40.10">
    <property type="entry name" value="Tetratricopeptide repeat domain"/>
    <property type="match status" value="2"/>
</dbReference>
<keyword evidence="9" id="KW-0472">Membrane</keyword>
<evidence type="ECO:0000256" key="1">
    <source>
        <dbReference type="ARBA" id="ARBA00012513"/>
    </source>
</evidence>
<dbReference type="SMART" id="SM00220">
    <property type="entry name" value="S_TKc"/>
    <property type="match status" value="1"/>
</dbReference>
<dbReference type="InterPro" id="IPR000719">
    <property type="entry name" value="Prot_kinase_dom"/>
</dbReference>
<dbReference type="EMBL" id="JAFIDN010000012">
    <property type="protein sequence ID" value="MBP3193659.1"/>
    <property type="molecule type" value="Genomic_DNA"/>
</dbReference>
<feature type="repeat" description="TPR" evidence="7">
    <location>
        <begin position="573"/>
        <end position="605"/>
    </location>
</feature>
<organism evidence="11 12">
    <name type="scientific">Natronogracilivirga saccharolytica</name>
    <dbReference type="NCBI Taxonomy" id="2812953"/>
    <lineage>
        <taxon>Bacteria</taxon>
        <taxon>Pseudomonadati</taxon>
        <taxon>Balneolota</taxon>
        <taxon>Balneolia</taxon>
        <taxon>Balneolales</taxon>
        <taxon>Cyclonatronaceae</taxon>
        <taxon>Natronogracilivirga</taxon>
    </lineage>
</organism>
<feature type="domain" description="Protein kinase" evidence="10">
    <location>
        <begin position="83"/>
        <end position="341"/>
    </location>
</feature>
<dbReference type="InterPro" id="IPR011990">
    <property type="entry name" value="TPR-like_helical_dom_sf"/>
</dbReference>
<comment type="caution">
    <text evidence="11">The sequence shown here is derived from an EMBL/GenBank/DDBJ whole genome shotgun (WGS) entry which is preliminary data.</text>
</comment>
<dbReference type="SUPFAM" id="SSF56112">
    <property type="entry name" value="Protein kinase-like (PK-like)"/>
    <property type="match status" value="1"/>
</dbReference>
<dbReference type="CDD" id="cd14014">
    <property type="entry name" value="STKc_PknB_like"/>
    <property type="match status" value="1"/>
</dbReference>
<feature type="repeat" description="TPR" evidence="7">
    <location>
        <begin position="823"/>
        <end position="856"/>
    </location>
</feature>
<keyword evidence="6 8" id="KW-0067">ATP-binding</keyword>
<protein>
    <recommendedName>
        <fullName evidence="1">non-specific serine/threonine protein kinase</fullName>
        <ecNumber evidence="1">2.7.11.1</ecNumber>
    </recommendedName>
</protein>
<proteinExistence type="predicted"/>
<dbReference type="PANTHER" id="PTHR43289:SF34">
    <property type="entry name" value="SERINE_THREONINE-PROTEIN KINASE YBDM-RELATED"/>
    <property type="match status" value="1"/>
</dbReference>
<dbReference type="SMART" id="SM00028">
    <property type="entry name" value="TPR"/>
    <property type="match status" value="3"/>
</dbReference>
<evidence type="ECO:0000256" key="8">
    <source>
        <dbReference type="PROSITE-ProRule" id="PRU10141"/>
    </source>
</evidence>
<dbReference type="InterPro" id="IPR019734">
    <property type="entry name" value="TPR_rpt"/>
</dbReference>
<evidence type="ECO:0000256" key="9">
    <source>
        <dbReference type="SAM" id="Phobius"/>
    </source>
</evidence>
<dbReference type="EC" id="2.7.11.1" evidence="1"/>
<dbReference type="SUPFAM" id="SSF48452">
    <property type="entry name" value="TPR-like"/>
    <property type="match status" value="1"/>
</dbReference>
<keyword evidence="12" id="KW-1185">Reference proteome</keyword>
<dbReference type="Gene3D" id="3.30.200.20">
    <property type="entry name" value="Phosphorylase Kinase, domain 1"/>
    <property type="match status" value="1"/>
</dbReference>
<dbReference type="Proteomes" id="UP000673975">
    <property type="component" value="Unassembled WGS sequence"/>
</dbReference>
<keyword evidence="9" id="KW-0812">Transmembrane</keyword>
<dbReference type="FunFam" id="1.10.510.10:FF:000021">
    <property type="entry name" value="Serine/threonine protein kinase"/>
    <property type="match status" value="1"/>
</dbReference>
<keyword evidence="3" id="KW-0808">Transferase</keyword>
<dbReference type="InterPro" id="IPR011009">
    <property type="entry name" value="Kinase-like_dom_sf"/>
</dbReference>